<dbReference type="Pfam" id="PF22244">
    <property type="entry name" value="GCE_fung"/>
    <property type="match status" value="1"/>
</dbReference>
<keyword evidence="8" id="KW-1185">Reference proteome</keyword>
<protein>
    <recommendedName>
        <fullName evidence="6">4-O-methyl-glucuronoyl methylesterase-like domain-containing protein</fullName>
    </recommendedName>
</protein>
<keyword evidence="2 5" id="KW-0732">Signal</keyword>
<gene>
    <name evidence="7" type="ORF">ElP_23360</name>
</gene>
<evidence type="ECO:0000256" key="5">
    <source>
        <dbReference type="SAM" id="SignalP"/>
    </source>
</evidence>
<dbReference type="AlphaFoldDB" id="A0A518H0T3"/>
<dbReference type="InterPro" id="IPR054579">
    <property type="entry name" value="GCE-like_dom"/>
</dbReference>
<dbReference type="RefSeq" id="WP_145269331.1">
    <property type="nucleotide sequence ID" value="NZ_CP036426.1"/>
</dbReference>
<dbReference type="Gene3D" id="3.40.50.1820">
    <property type="entry name" value="alpha/beta hydrolase"/>
    <property type="match status" value="1"/>
</dbReference>
<dbReference type="SUPFAM" id="SSF53474">
    <property type="entry name" value="alpha/beta-Hydrolases"/>
    <property type="match status" value="1"/>
</dbReference>
<name>A0A518H0T3_9BACT</name>
<dbReference type="InterPro" id="IPR029058">
    <property type="entry name" value="AB_hydrolase_fold"/>
</dbReference>
<feature type="region of interest" description="Disordered" evidence="4">
    <location>
        <begin position="182"/>
        <end position="201"/>
    </location>
</feature>
<feature type="domain" description="4-O-methyl-glucuronoyl methylesterase-like" evidence="6">
    <location>
        <begin position="246"/>
        <end position="402"/>
    </location>
</feature>
<keyword evidence="3" id="KW-0378">Hydrolase</keyword>
<evidence type="ECO:0000259" key="6">
    <source>
        <dbReference type="Pfam" id="PF22244"/>
    </source>
</evidence>
<dbReference type="GO" id="GO:0052689">
    <property type="term" value="F:carboxylic ester hydrolase activity"/>
    <property type="evidence" value="ECO:0007669"/>
    <property type="project" value="UniProtKB-KW"/>
</dbReference>
<feature type="compositionally biased region" description="Pro residues" evidence="4">
    <location>
        <begin position="184"/>
        <end position="198"/>
    </location>
</feature>
<reference evidence="7 8" key="1">
    <citation type="submission" date="2019-02" db="EMBL/GenBank/DDBJ databases">
        <title>Deep-cultivation of Planctomycetes and their phenomic and genomic characterization uncovers novel biology.</title>
        <authorList>
            <person name="Wiegand S."/>
            <person name="Jogler M."/>
            <person name="Boedeker C."/>
            <person name="Pinto D."/>
            <person name="Vollmers J."/>
            <person name="Rivas-Marin E."/>
            <person name="Kohn T."/>
            <person name="Peeters S.H."/>
            <person name="Heuer A."/>
            <person name="Rast P."/>
            <person name="Oberbeckmann S."/>
            <person name="Bunk B."/>
            <person name="Jeske O."/>
            <person name="Meyerdierks A."/>
            <person name="Storesund J.E."/>
            <person name="Kallscheuer N."/>
            <person name="Luecker S."/>
            <person name="Lage O.M."/>
            <person name="Pohl T."/>
            <person name="Merkel B.J."/>
            <person name="Hornburger P."/>
            <person name="Mueller R.-W."/>
            <person name="Bruemmer F."/>
            <person name="Labrenz M."/>
            <person name="Spormann A.M."/>
            <person name="Op den Camp H."/>
            <person name="Overmann J."/>
            <person name="Amann R."/>
            <person name="Jetten M.S.M."/>
            <person name="Mascher T."/>
            <person name="Medema M.H."/>
            <person name="Devos D.P."/>
            <person name="Kaster A.-K."/>
            <person name="Ovreas L."/>
            <person name="Rohde M."/>
            <person name="Galperin M.Y."/>
            <person name="Jogler C."/>
        </authorList>
    </citation>
    <scope>NUCLEOTIDE SEQUENCE [LARGE SCALE GENOMIC DNA]</scope>
    <source>
        <strain evidence="7 8">ElP</strain>
    </source>
</reference>
<feature type="chain" id="PRO_5021874935" description="4-O-methyl-glucuronoyl methylesterase-like domain-containing protein" evidence="5">
    <location>
        <begin position="18"/>
        <end position="460"/>
    </location>
</feature>
<organism evidence="7 8">
    <name type="scientific">Tautonia plasticadhaerens</name>
    <dbReference type="NCBI Taxonomy" id="2527974"/>
    <lineage>
        <taxon>Bacteria</taxon>
        <taxon>Pseudomonadati</taxon>
        <taxon>Planctomycetota</taxon>
        <taxon>Planctomycetia</taxon>
        <taxon>Isosphaerales</taxon>
        <taxon>Isosphaeraceae</taxon>
        <taxon>Tautonia</taxon>
    </lineage>
</organism>
<dbReference type="EMBL" id="CP036426">
    <property type="protein sequence ID" value="QDV34447.1"/>
    <property type="molecule type" value="Genomic_DNA"/>
</dbReference>
<dbReference type="OrthoDB" id="9809261at2"/>
<evidence type="ECO:0000313" key="8">
    <source>
        <dbReference type="Proteomes" id="UP000317835"/>
    </source>
</evidence>
<evidence type="ECO:0000256" key="2">
    <source>
        <dbReference type="ARBA" id="ARBA00022729"/>
    </source>
</evidence>
<evidence type="ECO:0000256" key="3">
    <source>
        <dbReference type="ARBA" id="ARBA00022801"/>
    </source>
</evidence>
<dbReference type="Proteomes" id="UP000317835">
    <property type="component" value="Chromosome"/>
</dbReference>
<evidence type="ECO:0000313" key="7">
    <source>
        <dbReference type="EMBL" id="QDV34447.1"/>
    </source>
</evidence>
<evidence type="ECO:0000256" key="4">
    <source>
        <dbReference type="SAM" id="MobiDB-lite"/>
    </source>
</evidence>
<dbReference type="KEGG" id="tpla:ElP_23360"/>
<proteinExistence type="predicted"/>
<feature type="region of interest" description="Disordered" evidence="4">
    <location>
        <begin position="47"/>
        <end position="81"/>
    </location>
</feature>
<evidence type="ECO:0000256" key="1">
    <source>
        <dbReference type="ARBA" id="ARBA00022487"/>
    </source>
</evidence>
<sequence length="460" mass="48737" precursor="true">MPILALVAALSASIAAAQEQTGLPELTAQQDHALMMRALGIASLRPGANGLDPDAPNAANYDESKANPYPGLPDPLVTDDGDPVTTPEQWWQVRRPEIVEHFDREVYGRVPDDVPAVSWEVVETVEEEVGGVPAVTKRLLGHVDNVRCPEISVDIQLSLTTPADAEGPVPVILEFGFGGFGPRPGGPPRRGPGPPRGGPPWREQVLDRGWGFAVVVPVSIQADDGSGLTRGIIGLCNEGRPRDPDDWGALRAWAWGASRALDYFEADPAVDADRVGIEGLSRYGKAALVAMAYDPRFAVGFIGSSGAGGAKPFRRTFGELVENLASSGEYHWMAGNFLKYAGPLTPGDLPVDSHELIALCAPRPVFVSYGASTGPGAEGQWVDQRGSFMAAVAAGPVYELLGARGLGTAEFPEVGTALVDGELTWRQHEGGHTTGPNWPTFLDFAARRITDGPPPDPEGP</sequence>
<feature type="signal peptide" evidence="5">
    <location>
        <begin position="1"/>
        <end position="17"/>
    </location>
</feature>
<accession>A0A518H0T3</accession>
<keyword evidence="1" id="KW-0719">Serine esterase</keyword>